<dbReference type="InterPro" id="IPR050832">
    <property type="entry name" value="Bact_Acetyltransf"/>
</dbReference>
<feature type="domain" description="N-acetyltransferase" evidence="3">
    <location>
        <begin position="14"/>
        <end position="159"/>
    </location>
</feature>
<keyword evidence="2 4" id="KW-0012">Acyltransferase</keyword>
<gene>
    <name evidence="4" type="ORF">V2S66_02325</name>
</gene>
<sequence>MTQPRNAGETGETLLTRPARPADAAAIAQVHIRSREATMPYLPPRRRSDAEVEAWVRDVVLPGSRVWVAELGGRVVGYAAVEGDHLDALYLLAEVRRRGIGSRLLAAAKAHRPQGLSLFVFQRNTDARAFYLRHGFTVTAVTDGSANMEREPDMAMRWSPVTNGTRTVG</sequence>
<dbReference type="Gene3D" id="3.40.630.30">
    <property type="match status" value="1"/>
</dbReference>
<dbReference type="RefSeq" id="WP_330792677.1">
    <property type="nucleotide sequence ID" value="NZ_JAZEWV010000001.1"/>
</dbReference>
<evidence type="ECO:0000313" key="5">
    <source>
        <dbReference type="Proteomes" id="UP001344658"/>
    </source>
</evidence>
<keyword evidence="5" id="KW-1185">Reference proteome</keyword>
<evidence type="ECO:0000313" key="4">
    <source>
        <dbReference type="EMBL" id="MEE4540804.1"/>
    </source>
</evidence>
<proteinExistence type="predicted"/>
<evidence type="ECO:0000259" key="3">
    <source>
        <dbReference type="PROSITE" id="PS51186"/>
    </source>
</evidence>
<dbReference type="PANTHER" id="PTHR43877">
    <property type="entry name" value="AMINOALKYLPHOSPHONATE N-ACETYLTRANSFERASE-RELATED-RELATED"/>
    <property type="match status" value="1"/>
</dbReference>
<dbReference type="EC" id="2.3.1.-" evidence="4"/>
<accession>A0ABU7P4S9</accession>
<evidence type="ECO:0000256" key="2">
    <source>
        <dbReference type="ARBA" id="ARBA00023315"/>
    </source>
</evidence>
<dbReference type="InterPro" id="IPR016181">
    <property type="entry name" value="Acyl_CoA_acyltransferase"/>
</dbReference>
<name>A0ABU7P4S9_9ACTN</name>
<dbReference type="Proteomes" id="UP001344658">
    <property type="component" value="Unassembled WGS sequence"/>
</dbReference>
<dbReference type="Pfam" id="PF13508">
    <property type="entry name" value="Acetyltransf_7"/>
    <property type="match status" value="1"/>
</dbReference>
<dbReference type="GO" id="GO:0016746">
    <property type="term" value="F:acyltransferase activity"/>
    <property type="evidence" value="ECO:0007669"/>
    <property type="project" value="UniProtKB-KW"/>
</dbReference>
<protein>
    <submittedName>
        <fullName evidence="4">GNAT family N-acetyltransferase</fullName>
        <ecNumber evidence="4">2.3.1.-</ecNumber>
    </submittedName>
</protein>
<dbReference type="EMBL" id="JAZEWV010000001">
    <property type="protein sequence ID" value="MEE4540804.1"/>
    <property type="molecule type" value="Genomic_DNA"/>
</dbReference>
<comment type="caution">
    <text evidence="4">The sequence shown here is derived from an EMBL/GenBank/DDBJ whole genome shotgun (WGS) entry which is preliminary data.</text>
</comment>
<organism evidence="4 5">
    <name type="scientific">Actinacidiphila polyblastidii</name>
    <dbReference type="NCBI Taxonomy" id="3110430"/>
    <lineage>
        <taxon>Bacteria</taxon>
        <taxon>Bacillati</taxon>
        <taxon>Actinomycetota</taxon>
        <taxon>Actinomycetes</taxon>
        <taxon>Kitasatosporales</taxon>
        <taxon>Streptomycetaceae</taxon>
        <taxon>Actinacidiphila</taxon>
    </lineage>
</organism>
<dbReference type="SUPFAM" id="SSF55729">
    <property type="entry name" value="Acyl-CoA N-acyltransferases (Nat)"/>
    <property type="match status" value="1"/>
</dbReference>
<dbReference type="InterPro" id="IPR000182">
    <property type="entry name" value="GNAT_dom"/>
</dbReference>
<evidence type="ECO:0000256" key="1">
    <source>
        <dbReference type="ARBA" id="ARBA00022679"/>
    </source>
</evidence>
<reference evidence="4 5" key="1">
    <citation type="submission" date="2023-12" db="EMBL/GenBank/DDBJ databases">
        <title>Streptomyces sp. V4-01.</title>
        <authorList>
            <person name="Somphong A."/>
            <person name="Phongsopitanun W."/>
        </authorList>
    </citation>
    <scope>NUCLEOTIDE SEQUENCE [LARGE SCALE GENOMIC DNA]</scope>
    <source>
        <strain evidence="4 5">V4-01</strain>
    </source>
</reference>
<dbReference type="CDD" id="cd04301">
    <property type="entry name" value="NAT_SF"/>
    <property type="match status" value="1"/>
</dbReference>
<dbReference type="PROSITE" id="PS51186">
    <property type="entry name" value="GNAT"/>
    <property type="match status" value="1"/>
</dbReference>
<keyword evidence="1 4" id="KW-0808">Transferase</keyword>